<dbReference type="AlphaFoldDB" id="A0A1B6MV85"/>
<organism evidence="1">
    <name type="scientific">Graphocephala atropunctata</name>
    <dbReference type="NCBI Taxonomy" id="36148"/>
    <lineage>
        <taxon>Eukaryota</taxon>
        <taxon>Metazoa</taxon>
        <taxon>Ecdysozoa</taxon>
        <taxon>Arthropoda</taxon>
        <taxon>Hexapoda</taxon>
        <taxon>Insecta</taxon>
        <taxon>Pterygota</taxon>
        <taxon>Neoptera</taxon>
        <taxon>Paraneoptera</taxon>
        <taxon>Hemiptera</taxon>
        <taxon>Auchenorrhyncha</taxon>
        <taxon>Membracoidea</taxon>
        <taxon>Cicadellidae</taxon>
        <taxon>Cicadellinae</taxon>
        <taxon>Cicadellini</taxon>
        <taxon>Graphocephala</taxon>
    </lineage>
</organism>
<dbReference type="EMBL" id="GEBQ01000156">
    <property type="protein sequence ID" value="JAT39821.1"/>
    <property type="molecule type" value="Transcribed_RNA"/>
</dbReference>
<evidence type="ECO:0000313" key="1">
    <source>
        <dbReference type="EMBL" id="JAT39821.1"/>
    </source>
</evidence>
<accession>A0A1B6MV85</accession>
<gene>
    <name evidence="1" type="ORF">g.5409</name>
</gene>
<reference evidence="1" key="1">
    <citation type="submission" date="2015-11" db="EMBL/GenBank/DDBJ databases">
        <title>De novo transcriptome assembly of four potential Pierce s Disease insect vectors from Arizona vineyards.</title>
        <authorList>
            <person name="Tassone E.E."/>
        </authorList>
    </citation>
    <scope>NUCLEOTIDE SEQUENCE</scope>
</reference>
<proteinExistence type="predicted"/>
<protein>
    <submittedName>
        <fullName evidence="1">Uncharacterized protein</fullName>
    </submittedName>
</protein>
<name>A0A1B6MV85_9HEMI</name>
<sequence length="215" mass="23638">LTPHKTKFHVYFHTQHNARNKSTMCDDSKWAFKGSKVPLTPGGGEHAKGGKPSGVKGLKVCPQLDRTTWCEKLPRGHDEDVCHKVSQKRREVLKMMKSLVDAHVDNPVCPEWDTSETCENTPGPYRFGVKRSADSENFKIIGSQLTASGCECIKRNGLQDDCRLPRCRGSPACKITPFPKCEPFLGIPAGSSPIPGHPTLASAYGDNCRCPSGQY</sequence>
<feature type="non-terminal residue" evidence="1">
    <location>
        <position position="1"/>
    </location>
</feature>